<evidence type="ECO:0000313" key="2">
    <source>
        <dbReference type="EMBL" id="MBB3010625.1"/>
    </source>
</evidence>
<dbReference type="AlphaFoldDB" id="A0A7W4VFG4"/>
<comment type="caution">
    <text evidence="2">The sequence shown here is derived from an EMBL/GenBank/DDBJ whole genome shotgun (WGS) entry which is preliminary data.</text>
</comment>
<evidence type="ECO:0000259" key="1">
    <source>
        <dbReference type="Pfam" id="PF09327"/>
    </source>
</evidence>
<accession>A0A7W4VFG4</accession>
<dbReference type="Proteomes" id="UP000578036">
    <property type="component" value="Unassembled WGS sequence"/>
</dbReference>
<protein>
    <recommendedName>
        <fullName evidence="1">Tip attachment protein J central straight fiber domain-containing protein</fullName>
    </recommendedName>
</protein>
<organism evidence="2 3">
    <name type="scientific">Cupriavidus alkaliphilus</name>
    <dbReference type="NCBI Taxonomy" id="942866"/>
    <lineage>
        <taxon>Bacteria</taxon>
        <taxon>Pseudomonadati</taxon>
        <taxon>Pseudomonadota</taxon>
        <taxon>Betaproteobacteria</taxon>
        <taxon>Burkholderiales</taxon>
        <taxon>Burkholderiaceae</taxon>
        <taxon>Cupriavidus</taxon>
    </lineage>
</organism>
<dbReference type="InterPro" id="IPR015406">
    <property type="entry name" value="GpJ_CSF"/>
</dbReference>
<name>A0A7W4VFG4_9BURK</name>
<feature type="domain" description="Tip attachment protein J central straight fiber" evidence="1">
    <location>
        <begin position="154"/>
        <end position="284"/>
    </location>
</feature>
<dbReference type="EMBL" id="JACHWF010000009">
    <property type="protein sequence ID" value="MBB3010625.1"/>
    <property type="molecule type" value="Genomic_DNA"/>
</dbReference>
<dbReference type="Pfam" id="PF09327">
    <property type="entry name" value="Phage_Tail_Tip"/>
    <property type="match status" value="1"/>
</dbReference>
<evidence type="ECO:0000313" key="3">
    <source>
        <dbReference type="Proteomes" id="UP000578036"/>
    </source>
</evidence>
<gene>
    <name evidence="2" type="ORF">FHX61_005306</name>
</gene>
<keyword evidence="3" id="KW-1185">Reference proteome</keyword>
<proteinExistence type="predicted"/>
<reference evidence="2 3" key="1">
    <citation type="submission" date="2020-08" db="EMBL/GenBank/DDBJ databases">
        <title>Genomic Encyclopedia of Type Strains, Phase IV (KMG-V): Genome sequencing to study the core and pangenomes of soil and plant-associated prokaryotes.</title>
        <authorList>
            <person name="Whitman W."/>
        </authorList>
    </citation>
    <scope>NUCLEOTIDE SEQUENCE [LARGE SCALE GENOMIC DNA]</scope>
    <source>
        <strain evidence="2 3">SLV-2362</strain>
    </source>
</reference>
<sequence length="416" mass="44065">MAAPKVPSIPITALDAVQDRNVYTVLRAIADILNVRNGQTGDSGSAFVTREELGNLRRGGLVVNVPGAQQTQGATPQIIRPSDIARVINDLQAQVMESALFKSLGERVDRVDAPGTGVIAQLDEERITRANAVAALAQLITTLEATVGDQSVALQEEAEVRANADGQIMGRFSVKIDANGYVTGFGLISTANNATPYSEFMVRADRFSIASPSGPGITPRVPFIVLTTPTTVNGYPVPAGVYMDAAMIQVASVQEAHIDFAAIRRAHIQDAAIGTAQIENAAITNAKIGTAEVDTLKLAGQAVTIPASVYSPNPVTRTTGTHVEAQVSLTSTGAPITIIVSYGIYGDDIVETWLERNGVIIWSRNFGGVQWSEPGICASLSEQPGAGVQTYSLVCRTTQQAFTTYSRSIVLLETKR</sequence>
<dbReference type="RefSeq" id="WP_183300667.1">
    <property type="nucleotide sequence ID" value="NZ_JACHWF010000009.1"/>
</dbReference>